<protein>
    <submittedName>
        <fullName evidence="1">Uncharacterized protein</fullName>
    </submittedName>
</protein>
<reference evidence="1" key="1">
    <citation type="submission" date="2014-09" db="EMBL/GenBank/DDBJ databases">
        <authorList>
            <person name="Magalhaes I.L.F."/>
            <person name="Oliveira U."/>
            <person name="Santos F.R."/>
            <person name="Vidigal T.H.D.A."/>
            <person name="Brescovit A.D."/>
            <person name="Santos A.J."/>
        </authorList>
    </citation>
    <scope>NUCLEOTIDE SEQUENCE</scope>
    <source>
        <tissue evidence="1">Shoot tissue taken approximately 20 cm above the soil surface</tissue>
    </source>
</reference>
<proteinExistence type="predicted"/>
<accession>A0A0A8ZXK2</accession>
<dbReference type="EMBL" id="GBRH01256400">
    <property type="protein sequence ID" value="JAD41495.1"/>
    <property type="molecule type" value="Transcribed_RNA"/>
</dbReference>
<name>A0A0A8ZXK2_ARUDO</name>
<sequence length="14" mass="1811">MPYRSCLWLSLQQW</sequence>
<evidence type="ECO:0000313" key="1">
    <source>
        <dbReference type="EMBL" id="JAD41495.1"/>
    </source>
</evidence>
<organism evidence="1">
    <name type="scientific">Arundo donax</name>
    <name type="common">Giant reed</name>
    <name type="synonym">Donax arundinaceus</name>
    <dbReference type="NCBI Taxonomy" id="35708"/>
    <lineage>
        <taxon>Eukaryota</taxon>
        <taxon>Viridiplantae</taxon>
        <taxon>Streptophyta</taxon>
        <taxon>Embryophyta</taxon>
        <taxon>Tracheophyta</taxon>
        <taxon>Spermatophyta</taxon>
        <taxon>Magnoliopsida</taxon>
        <taxon>Liliopsida</taxon>
        <taxon>Poales</taxon>
        <taxon>Poaceae</taxon>
        <taxon>PACMAD clade</taxon>
        <taxon>Arundinoideae</taxon>
        <taxon>Arundineae</taxon>
        <taxon>Arundo</taxon>
    </lineage>
</organism>
<reference evidence="1" key="2">
    <citation type="journal article" date="2015" name="Data Brief">
        <title>Shoot transcriptome of the giant reed, Arundo donax.</title>
        <authorList>
            <person name="Barrero R.A."/>
            <person name="Guerrero F.D."/>
            <person name="Moolhuijzen P."/>
            <person name="Goolsby J.A."/>
            <person name="Tidwell J."/>
            <person name="Bellgard S.E."/>
            <person name="Bellgard M.I."/>
        </authorList>
    </citation>
    <scope>NUCLEOTIDE SEQUENCE</scope>
    <source>
        <tissue evidence="1">Shoot tissue taken approximately 20 cm above the soil surface</tissue>
    </source>
</reference>